<name>A0AA36EB70_LACSI</name>
<evidence type="ECO:0000313" key="1">
    <source>
        <dbReference type="EMBL" id="CAI9287635.1"/>
    </source>
</evidence>
<dbReference type="PANTHER" id="PTHR33526">
    <property type="entry name" value="OS07G0123800 PROTEIN"/>
    <property type="match status" value="1"/>
</dbReference>
<dbReference type="PANTHER" id="PTHR33526:SF4">
    <property type="entry name" value="OS07G0123800 PROTEIN"/>
    <property type="match status" value="1"/>
</dbReference>
<reference evidence="1" key="1">
    <citation type="submission" date="2023-04" db="EMBL/GenBank/DDBJ databases">
        <authorList>
            <person name="Vijverberg K."/>
            <person name="Xiong W."/>
            <person name="Schranz E."/>
        </authorList>
    </citation>
    <scope>NUCLEOTIDE SEQUENCE</scope>
</reference>
<gene>
    <name evidence="1" type="ORF">LSALG_LOCUS26987</name>
</gene>
<dbReference type="EMBL" id="OX465081">
    <property type="protein sequence ID" value="CAI9287635.1"/>
    <property type="molecule type" value="Genomic_DNA"/>
</dbReference>
<accession>A0AA36EB70</accession>
<keyword evidence="2" id="KW-1185">Reference proteome</keyword>
<dbReference type="AlphaFoldDB" id="A0AA36EB70"/>
<dbReference type="Proteomes" id="UP001177003">
    <property type="component" value="Chromosome 5"/>
</dbReference>
<proteinExistence type="predicted"/>
<protein>
    <submittedName>
        <fullName evidence="1">Uncharacterized protein</fullName>
    </submittedName>
</protein>
<sequence length="162" mass="18297">MKVTVSKESKNKNKRRFSSPMRFFNKFGDFYVKIMSKWANQLESTGVNVTTLPRSFSVSSSRLSSGDQDLAELMRIVSRRGLTKKVECEFLRQKRLAHGSTRMNDGLHCRSVGVMGKIDEDESFDFGGGNDFRINGVNFARSRSHVVLSFNTGCSKDDKHNG</sequence>
<organism evidence="1 2">
    <name type="scientific">Lactuca saligna</name>
    <name type="common">Willowleaf lettuce</name>
    <dbReference type="NCBI Taxonomy" id="75948"/>
    <lineage>
        <taxon>Eukaryota</taxon>
        <taxon>Viridiplantae</taxon>
        <taxon>Streptophyta</taxon>
        <taxon>Embryophyta</taxon>
        <taxon>Tracheophyta</taxon>
        <taxon>Spermatophyta</taxon>
        <taxon>Magnoliopsida</taxon>
        <taxon>eudicotyledons</taxon>
        <taxon>Gunneridae</taxon>
        <taxon>Pentapetalae</taxon>
        <taxon>asterids</taxon>
        <taxon>campanulids</taxon>
        <taxon>Asterales</taxon>
        <taxon>Asteraceae</taxon>
        <taxon>Cichorioideae</taxon>
        <taxon>Cichorieae</taxon>
        <taxon>Lactucinae</taxon>
        <taxon>Lactuca</taxon>
    </lineage>
</organism>
<evidence type="ECO:0000313" key="2">
    <source>
        <dbReference type="Proteomes" id="UP001177003"/>
    </source>
</evidence>
<dbReference type="PIRSF" id="PIRSF031279">
    <property type="entry name" value="UCP031279"/>
    <property type="match status" value="1"/>
</dbReference>
<dbReference type="InterPro" id="IPR016972">
    <property type="entry name" value="UCP031279"/>
</dbReference>